<organism evidence="5 6">
    <name type="scientific">Crossiella cryophila</name>
    <dbReference type="NCBI Taxonomy" id="43355"/>
    <lineage>
        <taxon>Bacteria</taxon>
        <taxon>Bacillati</taxon>
        <taxon>Actinomycetota</taxon>
        <taxon>Actinomycetes</taxon>
        <taxon>Pseudonocardiales</taxon>
        <taxon>Pseudonocardiaceae</taxon>
        <taxon>Crossiella</taxon>
    </lineage>
</organism>
<keyword evidence="4" id="KW-0472">Membrane</keyword>
<keyword evidence="5" id="KW-0121">Carboxypeptidase</keyword>
<keyword evidence="6" id="KW-1185">Reference proteome</keyword>
<dbReference type="GO" id="GO:0000270">
    <property type="term" value="P:peptidoglycan metabolic process"/>
    <property type="evidence" value="ECO:0007669"/>
    <property type="project" value="TreeGrafter"/>
</dbReference>
<dbReference type="GO" id="GO:0006508">
    <property type="term" value="P:proteolysis"/>
    <property type="evidence" value="ECO:0007669"/>
    <property type="project" value="InterPro"/>
</dbReference>
<keyword evidence="4" id="KW-1133">Transmembrane helix</keyword>
<dbReference type="EC" id="3.4.21.-" evidence="5"/>
<dbReference type="PANTHER" id="PTHR30023">
    <property type="entry name" value="D-ALANYL-D-ALANINE CARBOXYPEPTIDASE"/>
    <property type="match status" value="1"/>
</dbReference>
<dbReference type="EMBL" id="JACHMH010000001">
    <property type="protein sequence ID" value="MBB4675298.1"/>
    <property type="molecule type" value="Genomic_DNA"/>
</dbReference>
<evidence type="ECO:0000256" key="3">
    <source>
        <dbReference type="SAM" id="MobiDB-lite"/>
    </source>
</evidence>
<dbReference type="InterPro" id="IPR012338">
    <property type="entry name" value="Beta-lactam/transpept-like"/>
</dbReference>
<dbReference type="Pfam" id="PF02113">
    <property type="entry name" value="Peptidase_S13"/>
    <property type="match status" value="2"/>
</dbReference>
<dbReference type="AlphaFoldDB" id="A0A7W7C694"/>
<dbReference type="PRINTS" id="PR00922">
    <property type="entry name" value="DADACBPTASE3"/>
</dbReference>
<dbReference type="PANTHER" id="PTHR30023:SF0">
    <property type="entry name" value="PENICILLIN-SENSITIVE CARBOXYPEPTIDASE A"/>
    <property type="match status" value="1"/>
</dbReference>
<dbReference type="InterPro" id="IPR000667">
    <property type="entry name" value="Peptidase_S13"/>
</dbReference>
<feature type="region of interest" description="Disordered" evidence="3">
    <location>
        <begin position="1"/>
        <end position="67"/>
    </location>
</feature>
<evidence type="ECO:0000256" key="1">
    <source>
        <dbReference type="ARBA" id="ARBA00006096"/>
    </source>
</evidence>
<comment type="similarity">
    <text evidence="1">Belongs to the peptidase S13 family.</text>
</comment>
<accession>A0A7W7C694</accession>
<dbReference type="RefSeq" id="WP_185001290.1">
    <property type="nucleotide sequence ID" value="NZ_BAAAUI010000006.1"/>
</dbReference>
<feature type="transmembrane region" description="Helical" evidence="4">
    <location>
        <begin position="72"/>
        <end position="96"/>
    </location>
</feature>
<dbReference type="Gene3D" id="3.40.710.10">
    <property type="entry name" value="DD-peptidase/beta-lactamase superfamily"/>
    <property type="match status" value="2"/>
</dbReference>
<evidence type="ECO:0000256" key="2">
    <source>
        <dbReference type="ARBA" id="ARBA00022801"/>
    </source>
</evidence>
<name>A0A7W7C694_9PSEU</name>
<protein>
    <submittedName>
        <fullName evidence="5">D-alanyl-D-alanine carboxypeptidase/D-alanyl-D-alanine-endopeptidase (Penicillin-binding protein 4)</fullName>
        <ecNumber evidence="5">3.4.16.4</ecNumber>
        <ecNumber evidence="5">3.4.21.-</ecNumber>
    </submittedName>
</protein>
<gene>
    <name evidence="5" type="ORF">HNR67_001416</name>
</gene>
<proteinExistence type="inferred from homology"/>
<dbReference type="GO" id="GO:0009002">
    <property type="term" value="F:serine-type D-Ala-D-Ala carboxypeptidase activity"/>
    <property type="evidence" value="ECO:0007669"/>
    <property type="project" value="UniProtKB-EC"/>
</dbReference>
<comment type="caution">
    <text evidence="5">The sequence shown here is derived from an EMBL/GenBank/DDBJ whole genome shotgun (WGS) entry which is preliminary data.</text>
</comment>
<sequence>MTGGEQPHGNGPVPPPQQGPSPQVNPGLDQVTVRLPVPSAAPAQPVRVGPPPPAAAAAAAAPPKPGKRGKKLLLLATVLVLVAGLGVGGVLGGPWIAQQLGLSSEGGVGTQPPPAPLNPQAALRALPAQAPTPSPKGVAAALDPLAGNAALGELTGSVLDASTGNVLWERGAGTARTPASTGKLVTAAAALLALDHQTRLSTTVLEGPEPGTVVLVGGGDTTLSALPANKPTYFYPDAARLDDLAEQVKAKAGGPVKKIVIDVDRYAGPPLAPGWLAVDIAGGHVAPMVPLMVDAARRDPLTSTTPRTDKPAQAAANELAKRLGGNPATEVGSAPKGAKVLAKVDSPPLPRLVGAFLSTSDNILAEAVARETARGTGNEPSFAGASKAALDVLSRNGFDLAGVKMSDGSGLSTEDRVPAKFLSSLLAAAAGTDARAAKLRPLLTGLPVAGGTGTLAKRYEKGQNATGRGWVRAKTGTLDGVNSLAGVVTTNDGRLLAFSFMATGAASDPARDALDSLAAALRRCGCN</sequence>
<dbReference type="SUPFAM" id="SSF56601">
    <property type="entry name" value="beta-lactamase/transpeptidase-like"/>
    <property type="match status" value="1"/>
</dbReference>
<keyword evidence="4" id="KW-0812">Transmembrane</keyword>
<evidence type="ECO:0000313" key="5">
    <source>
        <dbReference type="EMBL" id="MBB4675298.1"/>
    </source>
</evidence>
<dbReference type="NCBIfam" id="TIGR00666">
    <property type="entry name" value="PBP4"/>
    <property type="match status" value="1"/>
</dbReference>
<dbReference type="EC" id="3.4.16.4" evidence="5"/>
<evidence type="ECO:0000313" key="6">
    <source>
        <dbReference type="Proteomes" id="UP000533598"/>
    </source>
</evidence>
<keyword evidence="2 5" id="KW-0378">Hydrolase</keyword>
<evidence type="ECO:0000256" key="4">
    <source>
        <dbReference type="SAM" id="Phobius"/>
    </source>
</evidence>
<reference evidence="5 6" key="1">
    <citation type="submission" date="2020-08" db="EMBL/GenBank/DDBJ databases">
        <title>Sequencing the genomes of 1000 actinobacteria strains.</title>
        <authorList>
            <person name="Klenk H.-P."/>
        </authorList>
    </citation>
    <scope>NUCLEOTIDE SEQUENCE [LARGE SCALE GENOMIC DNA]</scope>
    <source>
        <strain evidence="5 6">DSM 44230</strain>
    </source>
</reference>
<dbReference type="Proteomes" id="UP000533598">
    <property type="component" value="Unassembled WGS sequence"/>
</dbReference>
<keyword evidence="5" id="KW-0645">Protease</keyword>